<name>A0A8S5NRG3_9CAUD</name>
<dbReference type="EMBL" id="BK015239">
    <property type="protein sequence ID" value="DAD97389.1"/>
    <property type="molecule type" value="Genomic_DNA"/>
</dbReference>
<accession>A0A8S5NRG3</accession>
<organism evidence="2">
    <name type="scientific">Siphoviridae sp. ct7iJ31</name>
    <dbReference type="NCBI Taxonomy" id="2826167"/>
    <lineage>
        <taxon>Viruses</taxon>
        <taxon>Duplodnaviria</taxon>
        <taxon>Heunggongvirae</taxon>
        <taxon>Uroviricota</taxon>
        <taxon>Caudoviricetes</taxon>
    </lineage>
</organism>
<proteinExistence type="predicted"/>
<evidence type="ECO:0000256" key="1">
    <source>
        <dbReference type="SAM" id="MobiDB-lite"/>
    </source>
</evidence>
<protein>
    <submittedName>
        <fullName evidence="2">Uncharacterized protein</fullName>
    </submittedName>
</protein>
<feature type="region of interest" description="Disordered" evidence="1">
    <location>
        <begin position="1"/>
        <end position="33"/>
    </location>
</feature>
<sequence>MRASNKVRKETQIGVLRAGKHQSGRGHARSLRRRHCEALEIKRRKKGTI</sequence>
<reference evidence="2" key="1">
    <citation type="journal article" date="2021" name="Proc. Natl. Acad. Sci. U.S.A.">
        <title>A Catalog of Tens of Thousands of Viruses from Human Metagenomes Reveals Hidden Associations with Chronic Diseases.</title>
        <authorList>
            <person name="Tisza M.J."/>
            <person name="Buck C.B."/>
        </authorList>
    </citation>
    <scope>NUCLEOTIDE SEQUENCE</scope>
    <source>
        <strain evidence="2">Ct7iJ31</strain>
    </source>
</reference>
<evidence type="ECO:0000313" key="2">
    <source>
        <dbReference type="EMBL" id="DAD97389.1"/>
    </source>
</evidence>
<feature type="compositionally biased region" description="Basic residues" evidence="1">
    <location>
        <begin position="18"/>
        <end position="33"/>
    </location>
</feature>